<dbReference type="GO" id="GO:0000977">
    <property type="term" value="F:RNA polymerase II transcription regulatory region sequence-specific DNA binding"/>
    <property type="evidence" value="ECO:0007669"/>
    <property type="project" value="TreeGrafter"/>
</dbReference>
<evidence type="ECO:0000259" key="2">
    <source>
        <dbReference type="PROSITE" id="PS50888"/>
    </source>
</evidence>
<gene>
    <name evidence="3" type="ORF">MELIAE_LOCUS10731</name>
</gene>
<dbReference type="PROSITE" id="PS50888">
    <property type="entry name" value="BHLH"/>
    <property type="match status" value="1"/>
</dbReference>
<dbReference type="EMBL" id="OV121138">
    <property type="protein sequence ID" value="CAH0561121.1"/>
    <property type="molecule type" value="Genomic_DNA"/>
</dbReference>
<dbReference type="Proteomes" id="UP001154078">
    <property type="component" value="Chromosome 7"/>
</dbReference>
<dbReference type="CDD" id="cd19744">
    <property type="entry name" value="bHLH_TS_dAS-C_like"/>
    <property type="match status" value="1"/>
</dbReference>
<dbReference type="InterPro" id="IPR050283">
    <property type="entry name" value="E-box_TF_Regulators"/>
</dbReference>
<name>A0A9P0BDM7_BRAAE</name>
<dbReference type="PANTHER" id="PTHR23349:SF108">
    <property type="entry name" value="BHLH DOMAIN-CONTAINING PROTEIN"/>
    <property type="match status" value="1"/>
</dbReference>
<dbReference type="Gene3D" id="4.10.280.10">
    <property type="entry name" value="Helix-loop-helix DNA-binding domain"/>
    <property type="match status" value="1"/>
</dbReference>
<dbReference type="InterPro" id="IPR011598">
    <property type="entry name" value="bHLH_dom"/>
</dbReference>
<organism evidence="3 4">
    <name type="scientific">Brassicogethes aeneus</name>
    <name type="common">Rape pollen beetle</name>
    <name type="synonym">Meligethes aeneus</name>
    <dbReference type="NCBI Taxonomy" id="1431903"/>
    <lineage>
        <taxon>Eukaryota</taxon>
        <taxon>Metazoa</taxon>
        <taxon>Ecdysozoa</taxon>
        <taxon>Arthropoda</taxon>
        <taxon>Hexapoda</taxon>
        <taxon>Insecta</taxon>
        <taxon>Pterygota</taxon>
        <taxon>Neoptera</taxon>
        <taxon>Endopterygota</taxon>
        <taxon>Coleoptera</taxon>
        <taxon>Polyphaga</taxon>
        <taxon>Cucujiformia</taxon>
        <taxon>Nitidulidae</taxon>
        <taxon>Meligethinae</taxon>
        <taxon>Brassicogethes</taxon>
    </lineage>
</organism>
<dbReference type="SMART" id="SM00353">
    <property type="entry name" value="HLH"/>
    <property type="match status" value="1"/>
</dbReference>
<dbReference type="GO" id="GO:0032502">
    <property type="term" value="P:developmental process"/>
    <property type="evidence" value="ECO:0007669"/>
    <property type="project" value="TreeGrafter"/>
</dbReference>
<dbReference type="GO" id="GO:0046983">
    <property type="term" value="F:protein dimerization activity"/>
    <property type="evidence" value="ECO:0007669"/>
    <property type="project" value="InterPro"/>
</dbReference>
<sequence length="343" mass="38765">MSSISVVQYTPASPNKLSNVLQQNNNASNKREVIVLRKPAHILPQPEDFKDNILITNTARKKSSTKPSNKANPQPVAVARRNARERNRVKQVNNGFANLRQHIPNFIAQAFETNTGRGGNKKLSKVETLRMAVEYIRSLEEILAMDGVETPTMSTLQTQQYNNYELSPSDDGFDEDDMSLAQTPPPQQQFIKINTSTNTYQIIPGNIYDNSENMDPLIINNHIIDTSMMDPNLEFTINQDLSYLSSNYTTASLSPGMYSDQSLSPNSLELSDRKCYIPVFNSPNQDDIKVRLSPDVQVKNEETENLPVISLKTEQEVPDGHKDNVIDVIQWWEQQQPPTSRRS</sequence>
<dbReference type="SUPFAM" id="SSF47459">
    <property type="entry name" value="HLH, helix-loop-helix DNA-binding domain"/>
    <property type="match status" value="1"/>
</dbReference>
<dbReference type="OrthoDB" id="5976910at2759"/>
<dbReference type="Pfam" id="PF00010">
    <property type="entry name" value="HLH"/>
    <property type="match status" value="1"/>
</dbReference>
<dbReference type="InterPro" id="IPR036638">
    <property type="entry name" value="HLH_DNA-bd_sf"/>
</dbReference>
<dbReference type="AlphaFoldDB" id="A0A9P0BDM7"/>
<proteinExistence type="predicted"/>
<keyword evidence="1" id="KW-0238">DNA-binding</keyword>
<reference evidence="3" key="1">
    <citation type="submission" date="2021-12" db="EMBL/GenBank/DDBJ databases">
        <authorList>
            <person name="King R."/>
        </authorList>
    </citation>
    <scope>NUCLEOTIDE SEQUENCE</scope>
</reference>
<dbReference type="GO" id="GO:0000981">
    <property type="term" value="F:DNA-binding transcription factor activity, RNA polymerase II-specific"/>
    <property type="evidence" value="ECO:0007669"/>
    <property type="project" value="TreeGrafter"/>
</dbReference>
<accession>A0A9P0BDM7</accession>
<evidence type="ECO:0000256" key="1">
    <source>
        <dbReference type="ARBA" id="ARBA00023125"/>
    </source>
</evidence>
<feature type="domain" description="BHLH" evidence="2">
    <location>
        <begin position="76"/>
        <end position="139"/>
    </location>
</feature>
<protein>
    <recommendedName>
        <fullName evidence="2">BHLH domain-containing protein</fullName>
    </recommendedName>
</protein>
<keyword evidence="4" id="KW-1185">Reference proteome</keyword>
<evidence type="ECO:0000313" key="4">
    <source>
        <dbReference type="Proteomes" id="UP001154078"/>
    </source>
</evidence>
<dbReference type="PANTHER" id="PTHR23349">
    <property type="entry name" value="BASIC HELIX-LOOP-HELIX TRANSCRIPTION FACTOR, TWIST"/>
    <property type="match status" value="1"/>
</dbReference>
<evidence type="ECO:0000313" key="3">
    <source>
        <dbReference type="EMBL" id="CAH0561121.1"/>
    </source>
</evidence>